<feature type="domain" description="Desulfoferrodoxin ferrous iron-binding" evidence="11">
    <location>
        <begin position="38"/>
        <end position="122"/>
    </location>
</feature>
<evidence type="ECO:0000256" key="7">
    <source>
        <dbReference type="ARBA" id="ARBA00023004"/>
    </source>
</evidence>
<evidence type="ECO:0000256" key="8">
    <source>
        <dbReference type="ARBA" id="ARBA00024690"/>
    </source>
</evidence>
<dbReference type="Pfam" id="PF01880">
    <property type="entry name" value="Desulfoferrodox"/>
    <property type="match status" value="1"/>
</dbReference>
<evidence type="ECO:0000256" key="3">
    <source>
        <dbReference type="ARBA" id="ARBA00014839"/>
    </source>
</evidence>
<dbReference type="GeneID" id="78231268"/>
<dbReference type="Pfam" id="PF06397">
    <property type="entry name" value="Desulfoferrod_N"/>
    <property type="match status" value="1"/>
</dbReference>
<protein>
    <recommendedName>
        <fullName evidence="3">Desulfoferrodoxin</fullName>
        <ecNumber evidence="2">1.15.1.2</ecNumber>
    </recommendedName>
    <alternativeName>
        <fullName evidence="9">Superoxide reductase</fullName>
    </alternativeName>
</protein>
<evidence type="ECO:0000313" key="13">
    <source>
        <dbReference type="EMBL" id="EFW05086.1"/>
    </source>
</evidence>
<keyword evidence="4" id="KW-0813">Transport</keyword>
<dbReference type="AlphaFoldDB" id="E7GA78"/>
<keyword evidence="14" id="KW-1185">Reference proteome</keyword>
<keyword evidence="7" id="KW-0408">Iron</keyword>
<comment type="catalytic activity">
    <reaction evidence="10">
        <text>reduced [rubredoxin] + superoxide + 2 H(+) = oxidized [rubredoxin] + H2O2</text>
        <dbReference type="Rhea" id="RHEA:21324"/>
        <dbReference type="Rhea" id="RHEA-COMP:10302"/>
        <dbReference type="Rhea" id="RHEA-COMP:10303"/>
        <dbReference type="ChEBI" id="CHEBI:15378"/>
        <dbReference type="ChEBI" id="CHEBI:16240"/>
        <dbReference type="ChEBI" id="CHEBI:18421"/>
        <dbReference type="ChEBI" id="CHEBI:29033"/>
        <dbReference type="ChEBI" id="CHEBI:29034"/>
        <dbReference type="EC" id="1.15.1.2"/>
    </reaction>
</comment>
<comment type="function">
    <text evidence="8">Catalyzes the one-electron reduction of superoxide anion radical to hydrogen peroxide at a nonheme ferrous iron center. Plays a fundamental role in case of oxidative stress via its superoxide detoxification activity.</text>
</comment>
<dbReference type="STRING" id="100884.GCA_000269565_03510"/>
<dbReference type="InterPro" id="IPR036073">
    <property type="entry name" value="Desulfoferrodoxin_Fe-bd_dom_sf"/>
</dbReference>
<dbReference type="EMBL" id="ADKX01000030">
    <property type="protein sequence ID" value="EFW05086.1"/>
    <property type="molecule type" value="Genomic_DNA"/>
</dbReference>
<dbReference type="Proteomes" id="UP000003157">
    <property type="component" value="Unassembled WGS sequence"/>
</dbReference>
<reference evidence="13 14" key="1">
    <citation type="submission" date="2010-12" db="EMBL/GenBank/DDBJ databases">
        <title>The Genome Sequence of Coprobacillus sp. strain 29_1.</title>
        <authorList>
            <consortium name="The Broad Institute Genome Sequencing Platform"/>
            <person name="Earl A."/>
            <person name="Ward D."/>
            <person name="Feldgarden M."/>
            <person name="Gevers D."/>
            <person name="Daigneault M."/>
            <person name="Sibley C.D."/>
            <person name="White A."/>
            <person name="Strauss J."/>
            <person name="Allen-Vercoe E."/>
            <person name="Young S.K."/>
            <person name="Zeng Q."/>
            <person name="Gargeya S."/>
            <person name="Fitzgerald M."/>
            <person name="Haas B."/>
            <person name="Abouelleil A."/>
            <person name="Alvarado L."/>
            <person name="Arachchi H.M."/>
            <person name="Berlin A."/>
            <person name="Brown A."/>
            <person name="Chapman S.B."/>
            <person name="Chen Z."/>
            <person name="Dunbar C."/>
            <person name="Freedman E."/>
            <person name="Gearin G."/>
            <person name="Gellesch M."/>
            <person name="Goldberg J."/>
            <person name="Griggs A."/>
            <person name="Gujja S."/>
            <person name="Heilman E."/>
            <person name="Heiman D."/>
            <person name="Howarth C."/>
            <person name="Larson L."/>
            <person name="Lui A."/>
            <person name="MacDonald P.J.P."/>
            <person name="Mehta T."/>
            <person name="Montmayeur A."/>
            <person name="Murphy C."/>
            <person name="Neiman D."/>
            <person name="Pearson M."/>
            <person name="Priest M."/>
            <person name="Roberts A."/>
            <person name="Saif S."/>
            <person name="Shea T."/>
            <person name="Shenoy N."/>
            <person name="Sisk P."/>
            <person name="Stolte C."/>
            <person name="Sykes S."/>
            <person name="White J."/>
            <person name="Yandava C."/>
            <person name="Nusbaum C."/>
            <person name="Birren B."/>
        </authorList>
    </citation>
    <scope>NUCLEOTIDE SEQUENCE [LARGE SCALE GENOMIC DNA]</scope>
    <source>
        <strain evidence="13 14">29_1</strain>
    </source>
</reference>
<evidence type="ECO:0000256" key="4">
    <source>
        <dbReference type="ARBA" id="ARBA00022448"/>
    </source>
</evidence>
<gene>
    <name evidence="13" type="ORF">HMPREF9488_01668</name>
</gene>
<evidence type="ECO:0000259" key="11">
    <source>
        <dbReference type="Pfam" id="PF01880"/>
    </source>
</evidence>
<evidence type="ECO:0000259" key="12">
    <source>
        <dbReference type="Pfam" id="PF06397"/>
    </source>
</evidence>
<dbReference type="GO" id="GO:0005506">
    <property type="term" value="F:iron ion binding"/>
    <property type="evidence" value="ECO:0007669"/>
    <property type="project" value="InterPro"/>
</dbReference>
<dbReference type="InterPro" id="IPR002742">
    <property type="entry name" value="Desulfoferrodoxin_Fe-bd_dom"/>
</dbReference>
<dbReference type="EC" id="1.15.1.2" evidence="2"/>
<comment type="similarity">
    <text evidence="1">Belongs to the desulfoferrodoxin family.</text>
</comment>
<dbReference type="InterPro" id="IPR004462">
    <property type="entry name" value="Desulfoferrodoxin_N"/>
</dbReference>
<evidence type="ECO:0000256" key="10">
    <source>
        <dbReference type="ARBA" id="ARBA00047448"/>
    </source>
</evidence>
<evidence type="ECO:0000256" key="1">
    <source>
        <dbReference type="ARBA" id="ARBA00005941"/>
    </source>
</evidence>
<dbReference type="eggNOG" id="COG2033">
    <property type="taxonomic scope" value="Bacteria"/>
</dbReference>
<accession>E7GA78</accession>
<organism evidence="13 14">
    <name type="scientific">Coprobacillus cateniformis</name>
    <dbReference type="NCBI Taxonomy" id="100884"/>
    <lineage>
        <taxon>Bacteria</taxon>
        <taxon>Bacillati</taxon>
        <taxon>Bacillota</taxon>
        <taxon>Erysipelotrichia</taxon>
        <taxon>Erysipelotrichales</taxon>
        <taxon>Coprobacillaceae</taxon>
        <taxon>Coprobacillus</taxon>
    </lineage>
</organism>
<name>E7GA78_9FIRM</name>
<evidence type="ECO:0000256" key="2">
    <source>
        <dbReference type="ARBA" id="ARBA00012679"/>
    </source>
</evidence>
<dbReference type="HOGENOM" id="CLU_118960_1_0_9"/>
<dbReference type="SUPFAM" id="SSF49367">
    <property type="entry name" value="Superoxide reductase-like"/>
    <property type="match status" value="1"/>
</dbReference>
<evidence type="ECO:0000256" key="9">
    <source>
        <dbReference type="ARBA" id="ARBA00031398"/>
    </source>
</evidence>
<dbReference type="InterPro" id="IPR051233">
    <property type="entry name" value="Desulfoferrodoxin_SOR"/>
</dbReference>
<dbReference type="SUPFAM" id="SSF57802">
    <property type="entry name" value="Rubredoxin-like"/>
    <property type="match status" value="1"/>
</dbReference>
<dbReference type="GO" id="GO:0050605">
    <property type="term" value="F:superoxide reductase activity"/>
    <property type="evidence" value="ECO:0007669"/>
    <property type="project" value="UniProtKB-EC"/>
</dbReference>
<sequence length="126" mass="13571">MKLYKCMHCGNVVEKVLDKGVPVVCCGEPMVELVANTTDAATEKHVPVLSIEGDVLTAKVGEVAHPMTEEHLITAIFAVVGNKVLRADLTADDEPVATFALGGYKGTVEVYEYCNLHGLWKAEIEA</sequence>
<evidence type="ECO:0000256" key="6">
    <source>
        <dbReference type="ARBA" id="ARBA00022982"/>
    </source>
</evidence>
<dbReference type="Gene3D" id="2.60.40.730">
    <property type="entry name" value="SOR catalytic domain"/>
    <property type="match status" value="1"/>
</dbReference>
<feature type="domain" description="Desulfoferrodoxin N-terminal" evidence="12">
    <location>
        <begin position="2"/>
        <end position="31"/>
    </location>
</feature>
<dbReference type="PANTHER" id="PTHR36541:SF1">
    <property type="entry name" value="SUPEROXIDE REDUCTASE-RELATED"/>
    <property type="match status" value="1"/>
</dbReference>
<evidence type="ECO:0000313" key="14">
    <source>
        <dbReference type="Proteomes" id="UP000003157"/>
    </source>
</evidence>
<evidence type="ECO:0000256" key="5">
    <source>
        <dbReference type="ARBA" id="ARBA00022723"/>
    </source>
</evidence>
<keyword evidence="6" id="KW-0249">Electron transport</keyword>
<dbReference type="RefSeq" id="WP_008788776.1">
    <property type="nucleotide sequence ID" value="NZ_AKCB01000003.1"/>
</dbReference>
<keyword evidence="5" id="KW-0479">Metal-binding</keyword>
<dbReference type="OrthoDB" id="9814936at2"/>
<proteinExistence type="inferred from homology"/>
<comment type="caution">
    <text evidence="13">The sequence shown here is derived from an EMBL/GenBank/DDBJ whole genome shotgun (WGS) entry which is preliminary data.</text>
</comment>
<dbReference type="PANTHER" id="PTHR36541">
    <property type="entry name" value="SUPEROXIDE REDUCTASE-RELATED"/>
    <property type="match status" value="1"/>
</dbReference>